<dbReference type="Gene3D" id="1.10.510.10">
    <property type="entry name" value="Transferase(Phosphotransferase) domain 1"/>
    <property type="match status" value="1"/>
</dbReference>
<feature type="domain" description="Protein kinase" evidence="2">
    <location>
        <begin position="8"/>
        <end position="408"/>
    </location>
</feature>
<organism evidence="3 4">
    <name type="scientific">Legionella massiliensis</name>
    <dbReference type="NCBI Taxonomy" id="1034943"/>
    <lineage>
        <taxon>Bacteria</taxon>
        <taxon>Pseudomonadati</taxon>
        <taxon>Pseudomonadota</taxon>
        <taxon>Gammaproteobacteria</taxon>
        <taxon>Legionellales</taxon>
        <taxon>Legionellaceae</taxon>
        <taxon>Legionella</taxon>
    </lineage>
</organism>
<feature type="region of interest" description="Disordered" evidence="1">
    <location>
        <begin position="34"/>
        <end position="54"/>
    </location>
</feature>
<feature type="region of interest" description="Disordered" evidence="1">
    <location>
        <begin position="342"/>
        <end position="361"/>
    </location>
</feature>
<dbReference type="OrthoDB" id="5650925at2"/>
<feature type="region of interest" description="Disordered" evidence="1">
    <location>
        <begin position="602"/>
        <end position="621"/>
    </location>
</feature>
<feature type="compositionally biased region" description="Low complexity" evidence="1">
    <location>
        <begin position="429"/>
        <end position="450"/>
    </location>
</feature>
<dbReference type="InterPro" id="IPR000719">
    <property type="entry name" value="Prot_kinase_dom"/>
</dbReference>
<sequence>MGKSGKQSEQIELLKRAFLGIRFDGQENPDVLTRKIKESKSPVARKEQEDDTFDSANEEVKEQLHPFAQLIETDTLFTRLEEALAEKMKKLTNSTKKPKITHLGGSSIPIFLVKFKEASVIFRLLPDGAYIDAYKGLQEGGTQKHLPKQHLLESFQYKQRTRYFELLDYCEQGSLEKKAQNHAELIKDKQALLLKYAINIMQIMVDFRKAGVVFPDIKPSNFLVTSEGDIVISDVKSLLGVRDKPRVPHLDILRTPIYESGGGLNTSQSIESESSRSSTVNIDSIESKSKYAVGITLYELATGHMVAAELGEKKKVALDAKEEAAFNHQQAIQKSKGVADAQAELQKKEQDLSDINAKTPRSEMDLDHEVFKKGVGATLKTLILSLTDEQKANRIGFTNALQQLSVLLPPSPTPKSPRKKSFTLSHGEASSSASPTSSSASLASEVASSSEQQDESIETLQSPREKKKRESSIDKKRGFFGLRTFSTAAVKAEKQQEESQPELGRQIAELQSAIKKKRTNSASTYLPLKATTSSDPLMLRDEAPKSARSPRPGKEEAKRDNFRRKRTASTPAVVDIKIKSAELANEASALVQNSVFGESARLLNKDKQDSQSVSLEDGPVI</sequence>
<dbReference type="Proteomes" id="UP000044071">
    <property type="component" value="Unassembled WGS sequence"/>
</dbReference>
<name>A0A078KVV1_9GAMM</name>
<dbReference type="SMART" id="SM00220">
    <property type="entry name" value="S_TKc"/>
    <property type="match status" value="1"/>
</dbReference>
<protein>
    <submittedName>
        <fullName evidence="3">Protein kinase domain protein</fullName>
    </submittedName>
</protein>
<evidence type="ECO:0000259" key="2">
    <source>
        <dbReference type="PROSITE" id="PS50011"/>
    </source>
</evidence>
<dbReference type="STRING" id="1034943.BN59_01419"/>
<dbReference type="EMBL" id="CCSB01000001">
    <property type="protein sequence ID" value="CDZ77137.1"/>
    <property type="molecule type" value="Genomic_DNA"/>
</dbReference>
<dbReference type="GO" id="GO:0005524">
    <property type="term" value="F:ATP binding"/>
    <property type="evidence" value="ECO:0007669"/>
    <property type="project" value="InterPro"/>
</dbReference>
<keyword evidence="3" id="KW-0418">Kinase</keyword>
<feature type="compositionally biased region" description="Basic and acidic residues" evidence="1">
    <location>
        <begin position="34"/>
        <end position="48"/>
    </location>
</feature>
<keyword evidence="3" id="KW-0808">Transferase</keyword>
<dbReference type="SUPFAM" id="SSF56112">
    <property type="entry name" value="Protein kinase-like (PK-like)"/>
    <property type="match status" value="1"/>
</dbReference>
<dbReference type="RefSeq" id="WP_043873535.1">
    <property type="nucleotide sequence ID" value="NZ_CCVW01000001.1"/>
</dbReference>
<reference evidence="3 4" key="1">
    <citation type="submission" date="2014-06" db="EMBL/GenBank/DDBJ databases">
        <authorList>
            <person name="Urmite Genomes Urmite Genomes"/>
        </authorList>
    </citation>
    <scope>NUCLEOTIDE SEQUENCE [LARGE SCALE GENOMIC DNA]</scope>
</reference>
<feature type="region of interest" description="Disordered" evidence="1">
    <location>
        <begin position="407"/>
        <end position="474"/>
    </location>
</feature>
<evidence type="ECO:0000313" key="3">
    <source>
        <dbReference type="EMBL" id="CDZ77137.1"/>
    </source>
</evidence>
<feature type="compositionally biased region" description="Polar residues" evidence="1">
    <location>
        <begin position="520"/>
        <end position="535"/>
    </location>
</feature>
<feature type="region of interest" description="Disordered" evidence="1">
    <location>
        <begin position="516"/>
        <end position="570"/>
    </location>
</feature>
<proteinExistence type="predicted"/>
<dbReference type="Pfam" id="PF00069">
    <property type="entry name" value="Pkinase"/>
    <property type="match status" value="1"/>
</dbReference>
<accession>A0A078KVV1</accession>
<gene>
    <name evidence="3" type="ORF">BN59_01419</name>
</gene>
<dbReference type="InterPro" id="IPR011009">
    <property type="entry name" value="Kinase-like_dom_sf"/>
</dbReference>
<dbReference type="AlphaFoldDB" id="A0A078KVV1"/>
<evidence type="ECO:0000313" key="4">
    <source>
        <dbReference type="Proteomes" id="UP000044071"/>
    </source>
</evidence>
<keyword evidence="4" id="KW-1185">Reference proteome</keyword>
<dbReference type="GO" id="GO:0004672">
    <property type="term" value="F:protein kinase activity"/>
    <property type="evidence" value="ECO:0007669"/>
    <property type="project" value="InterPro"/>
</dbReference>
<evidence type="ECO:0000256" key="1">
    <source>
        <dbReference type="SAM" id="MobiDB-lite"/>
    </source>
</evidence>
<dbReference type="PROSITE" id="PS50011">
    <property type="entry name" value="PROTEIN_KINASE_DOM"/>
    <property type="match status" value="1"/>
</dbReference>